<dbReference type="Proteomes" id="UP000242180">
    <property type="component" value="Unassembled WGS sequence"/>
</dbReference>
<evidence type="ECO:0000313" key="3">
    <source>
        <dbReference type="Proteomes" id="UP000242180"/>
    </source>
</evidence>
<dbReference type="PANTHER" id="PTHR31606">
    <property type="entry name" value="WW DOMAIN BINDING PROTEIN 2, ISOFORM E"/>
    <property type="match status" value="1"/>
</dbReference>
<feature type="compositionally biased region" description="Polar residues" evidence="1">
    <location>
        <begin position="162"/>
        <end position="173"/>
    </location>
</feature>
<keyword evidence="3" id="KW-1185">Reference proteome</keyword>
<dbReference type="OrthoDB" id="1259151at2759"/>
<dbReference type="AlphaFoldDB" id="A0A1X2H8R2"/>
<dbReference type="CDD" id="cd13214">
    <property type="entry name" value="PH-GRAM_WBP2"/>
    <property type="match status" value="1"/>
</dbReference>
<protein>
    <recommendedName>
        <fullName evidence="4">GRAM domain-containing protein</fullName>
    </recommendedName>
</protein>
<feature type="region of interest" description="Disordered" evidence="1">
    <location>
        <begin position="141"/>
        <end position="179"/>
    </location>
</feature>
<gene>
    <name evidence="2" type="ORF">BCR43DRAFT_476870</name>
</gene>
<dbReference type="OMA" id="SNRLEDH"/>
<dbReference type="STRING" id="13706.A0A1X2H8R2"/>
<organism evidence="2 3">
    <name type="scientific">Syncephalastrum racemosum</name>
    <name type="common">Filamentous fungus</name>
    <dbReference type="NCBI Taxonomy" id="13706"/>
    <lineage>
        <taxon>Eukaryota</taxon>
        <taxon>Fungi</taxon>
        <taxon>Fungi incertae sedis</taxon>
        <taxon>Mucoromycota</taxon>
        <taxon>Mucoromycotina</taxon>
        <taxon>Mucoromycetes</taxon>
        <taxon>Mucorales</taxon>
        <taxon>Syncephalastraceae</taxon>
        <taxon>Syncephalastrum</taxon>
    </lineage>
</organism>
<dbReference type="FunCoup" id="A0A1X2H8R2">
    <property type="interactions" value="224"/>
</dbReference>
<dbReference type="SUPFAM" id="SSF50729">
    <property type="entry name" value="PH domain-like"/>
    <property type="match status" value="1"/>
</dbReference>
<dbReference type="GO" id="GO:0003713">
    <property type="term" value="F:transcription coactivator activity"/>
    <property type="evidence" value="ECO:0007669"/>
    <property type="project" value="InterPro"/>
</dbReference>
<proteinExistence type="predicted"/>
<evidence type="ECO:0008006" key="4">
    <source>
        <dbReference type="Google" id="ProtNLM"/>
    </source>
</evidence>
<sequence length="179" mass="19721">MSFNWAMLTPAGDAPLPLPNEKFLLSQHGVHAKLDCSVSDGRMARDEYNSMGTVYLSNQRIVFVAKDQHNSVMRSLSIPFSQYKNWRLEQPWFTANYITATVLPVPGGGMPKPGPLTLTFREGGAIDFANTYRNLQERYGEYSGVPPHHEPLPAYQPPADSNIASADSHNSSAGAPPPY</sequence>
<reference evidence="2 3" key="1">
    <citation type="submission" date="2016-07" db="EMBL/GenBank/DDBJ databases">
        <title>Pervasive Adenine N6-methylation of Active Genes in Fungi.</title>
        <authorList>
            <consortium name="DOE Joint Genome Institute"/>
            <person name="Mondo S.J."/>
            <person name="Dannebaum R.O."/>
            <person name="Kuo R.C."/>
            <person name="Labutti K."/>
            <person name="Haridas S."/>
            <person name="Kuo A."/>
            <person name="Salamov A."/>
            <person name="Ahrendt S.R."/>
            <person name="Lipzen A."/>
            <person name="Sullivan W."/>
            <person name="Andreopoulos W.B."/>
            <person name="Clum A."/>
            <person name="Lindquist E."/>
            <person name="Daum C."/>
            <person name="Ramamoorthy G.K."/>
            <person name="Gryganskyi A."/>
            <person name="Culley D."/>
            <person name="Magnuson J.K."/>
            <person name="James T.Y."/>
            <person name="O'Malley M.A."/>
            <person name="Stajich J.E."/>
            <person name="Spatafora J.W."/>
            <person name="Visel A."/>
            <person name="Grigoriev I.V."/>
        </authorList>
    </citation>
    <scope>NUCLEOTIDE SEQUENCE [LARGE SCALE GENOMIC DNA]</scope>
    <source>
        <strain evidence="2 3">NRRL 2496</strain>
    </source>
</reference>
<evidence type="ECO:0000313" key="2">
    <source>
        <dbReference type="EMBL" id="ORY94949.1"/>
    </source>
</evidence>
<accession>A0A1X2H8R2</accession>
<dbReference type="InParanoid" id="A0A1X2H8R2"/>
<comment type="caution">
    <text evidence="2">The sequence shown here is derived from an EMBL/GenBank/DDBJ whole genome shotgun (WGS) entry which is preliminary data.</text>
</comment>
<dbReference type="EMBL" id="MCGN01000007">
    <property type="protein sequence ID" value="ORY94949.1"/>
    <property type="molecule type" value="Genomic_DNA"/>
</dbReference>
<evidence type="ECO:0000256" key="1">
    <source>
        <dbReference type="SAM" id="MobiDB-lite"/>
    </source>
</evidence>
<dbReference type="PANTHER" id="PTHR31606:SF1">
    <property type="entry name" value="WW DOMAIN BINDING PROTEIN 2, ISOFORM E"/>
    <property type="match status" value="1"/>
</dbReference>
<dbReference type="GO" id="GO:0031490">
    <property type="term" value="F:chromatin DNA binding"/>
    <property type="evidence" value="ECO:0007669"/>
    <property type="project" value="TreeGrafter"/>
</dbReference>
<dbReference type="InterPro" id="IPR044852">
    <property type="entry name" value="WBP2-like"/>
</dbReference>
<dbReference type="GO" id="GO:0005634">
    <property type="term" value="C:nucleus"/>
    <property type="evidence" value="ECO:0007669"/>
    <property type="project" value="TreeGrafter"/>
</dbReference>
<name>A0A1X2H8R2_SYNRA</name>